<evidence type="ECO:0000313" key="2">
    <source>
        <dbReference type="Proteomes" id="UP001500191"/>
    </source>
</evidence>
<dbReference type="EMBL" id="BAAADB010000034">
    <property type="protein sequence ID" value="GAA0524075.1"/>
    <property type="molecule type" value="Genomic_DNA"/>
</dbReference>
<gene>
    <name evidence="1" type="ORF">GCM10008937_34490</name>
</gene>
<sequence>MSGLPSGMPRFNLDGMVKRLMDDVNERFRANIEEVVSLQYCPEHGSFALIEFVDQLTVSRERVQHEYRLHCCCDALRDQVTQVLQEAGLR</sequence>
<dbReference type="Proteomes" id="UP001500191">
    <property type="component" value="Unassembled WGS sequence"/>
</dbReference>
<keyword evidence="2" id="KW-1185">Reference proteome</keyword>
<reference evidence="1 2" key="1">
    <citation type="journal article" date="2019" name="Int. J. Syst. Evol. Microbiol.">
        <title>The Global Catalogue of Microorganisms (GCM) 10K type strain sequencing project: providing services to taxonomists for standard genome sequencing and annotation.</title>
        <authorList>
            <consortium name="The Broad Institute Genomics Platform"/>
            <consortium name="The Broad Institute Genome Sequencing Center for Infectious Disease"/>
            <person name="Wu L."/>
            <person name="Ma J."/>
        </authorList>
    </citation>
    <scope>NUCLEOTIDE SEQUENCE [LARGE SCALE GENOMIC DNA]</scope>
    <source>
        <strain evidence="1 2">JCM 14368</strain>
    </source>
</reference>
<name>A0ABN1CR27_9DEIO</name>
<organism evidence="1 2">
    <name type="scientific">Deinococcus depolymerans</name>
    <dbReference type="NCBI Taxonomy" id="392408"/>
    <lineage>
        <taxon>Bacteria</taxon>
        <taxon>Thermotogati</taxon>
        <taxon>Deinococcota</taxon>
        <taxon>Deinococci</taxon>
        <taxon>Deinococcales</taxon>
        <taxon>Deinococcaceae</taxon>
        <taxon>Deinococcus</taxon>
    </lineage>
</organism>
<accession>A0ABN1CR27</accession>
<proteinExistence type="predicted"/>
<comment type="caution">
    <text evidence="1">The sequence shown here is derived from an EMBL/GenBank/DDBJ whole genome shotgun (WGS) entry which is preliminary data.</text>
</comment>
<protein>
    <submittedName>
        <fullName evidence="1">Uncharacterized protein</fullName>
    </submittedName>
</protein>
<evidence type="ECO:0000313" key="1">
    <source>
        <dbReference type="EMBL" id="GAA0524075.1"/>
    </source>
</evidence>